<feature type="transmembrane region" description="Helical" evidence="1">
    <location>
        <begin position="12"/>
        <end position="35"/>
    </location>
</feature>
<organism evidence="2 3">
    <name type="scientific">Actinoplanes ianthinogenes</name>
    <dbReference type="NCBI Taxonomy" id="122358"/>
    <lineage>
        <taxon>Bacteria</taxon>
        <taxon>Bacillati</taxon>
        <taxon>Actinomycetota</taxon>
        <taxon>Actinomycetes</taxon>
        <taxon>Micromonosporales</taxon>
        <taxon>Micromonosporaceae</taxon>
        <taxon>Actinoplanes</taxon>
    </lineage>
</organism>
<dbReference type="RefSeq" id="WP_189330080.1">
    <property type="nucleotide sequence ID" value="NZ_AP023356.1"/>
</dbReference>
<evidence type="ECO:0000313" key="3">
    <source>
        <dbReference type="Proteomes" id="UP000676967"/>
    </source>
</evidence>
<evidence type="ECO:0000256" key="1">
    <source>
        <dbReference type="SAM" id="Phobius"/>
    </source>
</evidence>
<dbReference type="EMBL" id="AP023356">
    <property type="protein sequence ID" value="BCJ47703.1"/>
    <property type="molecule type" value="Genomic_DNA"/>
</dbReference>
<protein>
    <recommendedName>
        <fullName evidence="4">LemA family protein</fullName>
    </recommendedName>
</protein>
<sequence length="235" mass="26042">MSDVIRAVGSWCLRVLWVLAAVLALAFVLIAYHLFRIAGPDTFERAIAEALIEIAFVVLFGAALTHLLQRAARVRADEEAARREQLDFLRRLAAVHSQVAYAQRLMDVHRSGKTYAEEHRRLMRVVPLLEEIDMDLKAAEGLFGANQSEIEESVEQIAAYLAKGGAEYGRCHASVDAASHADSARTISDMSDAACDLSWTLDFLSSGKEFVAGYRIPLTAAKAAMRKHAYRPRVR</sequence>
<name>A0ABN6CR31_9ACTN</name>
<evidence type="ECO:0000313" key="2">
    <source>
        <dbReference type="EMBL" id="BCJ47703.1"/>
    </source>
</evidence>
<keyword evidence="1" id="KW-0472">Membrane</keyword>
<keyword evidence="1" id="KW-0812">Transmembrane</keyword>
<gene>
    <name evidence="2" type="ORF">Aiant_83600</name>
</gene>
<proteinExistence type="predicted"/>
<evidence type="ECO:0008006" key="4">
    <source>
        <dbReference type="Google" id="ProtNLM"/>
    </source>
</evidence>
<reference evidence="2 3" key="1">
    <citation type="submission" date="2020-08" db="EMBL/GenBank/DDBJ databases">
        <title>Whole genome shotgun sequence of Actinoplanes ianthinogenes NBRC 13996.</title>
        <authorList>
            <person name="Komaki H."/>
            <person name="Tamura T."/>
        </authorList>
    </citation>
    <scope>NUCLEOTIDE SEQUENCE [LARGE SCALE GENOMIC DNA]</scope>
    <source>
        <strain evidence="2 3">NBRC 13996</strain>
    </source>
</reference>
<feature type="transmembrane region" description="Helical" evidence="1">
    <location>
        <begin position="47"/>
        <end position="68"/>
    </location>
</feature>
<keyword evidence="1" id="KW-1133">Transmembrane helix</keyword>
<keyword evidence="3" id="KW-1185">Reference proteome</keyword>
<accession>A0ABN6CR31</accession>
<dbReference type="Proteomes" id="UP000676967">
    <property type="component" value="Chromosome"/>
</dbReference>